<feature type="region of interest" description="Disordered" evidence="2">
    <location>
        <begin position="474"/>
        <end position="501"/>
    </location>
</feature>
<feature type="compositionally biased region" description="Polar residues" evidence="2">
    <location>
        <begin position="345"/>
        <end position="363"/>
    </location>
</feature>
<evidence type="ECO:0000256" key="2">
    <source>
        <dbReference type="SAM" id="MobiDB-lite"/>
    </source>
</evidence>
<evidence type="ECO:0000256" key="1">
    <source>
        <dbReference type="ARBA" id="ARBA00006961"/>
    </source>
</evidence>
<dbReference type="GO" id="GO:0003955">
    <property type="term" value="F:NAD(P)H dehydrogenase (quinone) activity"/>
    <property type="evidence" value="ECO:0007669"/>
    <property type="project" value="InterPro"/>
</dbReference>
<feature type="compositionally biased region" description="Basic and acidic residues" evidence="2">
    <location>
        <begin position="333"/>
        <end position="342"/>
    </location>
</feature>
<dbReference type="Gene3D" id="3.40.50.360">
    <property type="match status" value="1"/>
</dbReference>
<comment type="similarity">
    <text evidence="1">Belongs to the WrbA family.</text>
</comment>
<reference evidence="4" key="1">
    <citation type="submission" date="2021-01" db="EMBL/GenBank/DDBJ databases">
        <title>Metabolic potential, ecology and presence of endohyphal bacteria is reflected in genomic diversity of Mucoromycotina.</title>
        <authorList>
            <person name="Muszewska A."/>
            <person name="Okrasinska A."/>
            <person name="Steczkiewicz K."/>
            <person name="Drgas O."/>
            <person name="Orlowska M."/>
            <person name="Perlinska-Lenart U."/>
            <person name="Aleksandrzak-Piekarczyk T."/>
            <person name="Szatraj K."/>
            <person name="Zielenkiewicz U."/>
            <person name="Pilsyk S."/>
            <person name="Malc E."/>
            <person name="Mieczkowski P."/>
            <person name="Kruszewska J.S."/>
            <person name="Biernat P."/>
            <person name="Pawlowska J."/>
        </authorList>
    </citation>
    <scope>NUCLEOTIDE SEQUENCE</scope>
    <source>
        <strain evidence="4">WA0000018081</strain>
    </source>
</reference>
<organism evidence="4 5">
    <name type="scientific">Thamnidium elegans</name>
    <dbReference type="NCBI Taxonomy" id="101142"/>
    <lineage>
        <taxon>Eukaryota</taxon>
        <taxon>Fungi</taxon>
        <taxon>Fungi incertae sedis</taxon>
        <taxon>Mucoromycota</taxon>
        <taxon>Mucoromycotina</taxon>
        <taxon>Mucoromycetes</taxon>
        <taxon>Mucorales</taxon>
        <taxon>Mucorineae</taxon>
        <taxon>Mucoraceae</taxon>
        <taxon>Thamnidium</taxon>
    </lineage>
</organism>
<feature type="region of interest" description="Disordered" evidence="2">
    <location>
        <begin position="292"/>
        <end position="430"/>
    </location>
</feature>
<evidence type="ECO:0000259" key="3">
    <source>
        <dbReference type="PROSITE" id="PS50902"/>
    </source>
</evidence>
<dbReference type="InterPro" id="IPR008254">
    <property type="entry name" value="Flavodoxin/NO_synth"/>
</dbReference>
<dbReference type="AlphaFoldDB" id="A0A8H7SQR9"/>
<dbReference type="InterPro" id="IPR005025">
    <property type="entry name" value="FMN_Rdtase-like_dom"/>
</dbReference>
<protein>
    <recommendedName>
        <fullName evidence="3">Flavodoxin-like domain-containing protein</fullName>
    </recommendedName>
</protein>
<dbReference type="SUPFAM" id="SSF52218">
    <property type="entry name" value="Flavoproteins"/>
    <property type="match status" value="1"/>
</dbReference>
<dbReference type="GO" id="GO:0010181">
    <property type="term" value="F:FMN binding"/>
    <property type="evidence" value="ECO:0007669"/>
    <property type="project" value="InterPro"/>
</dbReference>
<dbReference type="PANTHER" id="PTHR30546:SF23">
    <property type="entry name" value="FLAVOPROTEIN-LIKE PROTEIN YCP4-RELATED"/>
    <property type="match status" value="1"/>
</dbReference>
<accession>A0A8H7SQR9</accession>
<dbReference type="Pfam" id="PF03358">
    <property type="entry name" value="FMN_red"/>
    <property type="match status" value="1"/>
</dbReference>
<dbReference type="GO" id="GO:0016020">
    <property type="term" value="C:membrane"/>
    <property type="evidence" value="ECO:0007669"/>
    <property type="project" value="TreeGrafter"/>
</dbReference>
<dbReference type="NCBIfam" id="NF002999">
    <property type="entry name" value="PRK03767.1"/>
    <property type="match status" value="1"/>
</dbReference>
<name>A0A8H7SQR9_9FUNG</name>
<dbReference type="FunFam" id="3.40.50.360:FF:000001">
    <property type="entry name" value="NAD(P)H dehydrogenase (Quinone) FQR1-like"/>
    <property type="match status" value="1"/>
</dbReference>
<evidence type="ECO:0000313" key="4">
    <source>
        <dbReference type="EMBL" id="KAG2233396.1"/>
    </source>
</evidence>
<dbReference type="NCBIfam" id="TIGR01755">
    <property type="entry name" value="flav_wrbA"/>
    <property type="match status" value="1"/>
</dbReference>
<feature type="compositionally biased region" description="Polar residues" evidence="2">
    <location>
        <begin position="295"/>
        <end position="327"/>
    </location>
</feature>
<proteinExistence type="inferred from homology"/>
<keyword evidence="5" id="KW-1185">Reference proteome</keyword>
<gene>
    <name evidence="4" type="ORF">INT48_007426</name>
</gene>
<sequence>MTKPVVYIVIYSLYHHVYKLSLTIKETLESKGVDVKLFQVQETLSDEILQKMQAPPKPDLPIMTIDRLSEPDAIMFGLPTRFGTMPAQMKALLDASGALWAKGALAGKFAATFFSTASQNGGQETTALTAVTYFAHHGMLYVPSGYANKGVETVDEVFGGSAYGCGTISDGDGSRQPTALELSLARTQAENFASIVSTFVKGRDADLSTTNAAAGTNSDYNQGGAATVNDPTSNSVNPNVVSAVQNNNGDTLSPNAVNMNERGGSNVGAGVAGAAAGAVGATGIASAIGSRGKDASNTVHGSVPTTASTVGSGARSAATSNQPTTAANGLDARASDINEIHPVDTSANRVSGAASSTVPTSSDIPPASIGAPTSTGSVPTSTGTVPTSTGTVPASTGTVPTSTGSVPTSTGAAPTSTGTVPTSTGTANSTGTAAKAATATAATGAATTGAATTATGTVPTAAGAIAPDTNAAKAAANTTSTNPVKESIANTKNKANKPKKKKWFCC</sequence>
<dbReference type="Proteomes" id="UP000613177">
    <property type="component" value="Unassembled WGS sequence"/>
</dbReference>
<dbReference type="InterPro" id="IPR010089">
    <property type="entry name" value="Flavoprotein_WrbA-like"/>
</dbReference>
<dbReference type="PROSITE" id="PS50902">
    <property type="entry name" value="FLAVODOXIN_LIKE"/>
    <property type="match status" value="1"/>
</dbReference>
<feature type="compositionally biased region" description="Low complexity" evidence="2">
    <location>
        <begin position="370"/>
        <end position="430"/>
    </location>
</feature>
<feature type="domain" description="Flavodoxin-like" evidence="3">
    <location>
        <begin position="6"/>
        <end position="192"/>
    </location>
</feature>
<evidence type="ECO:0000313" key="5">
    <source>
        <dbReference type="Proteomes" id="UP000613177"/>
    </source>
</evidence>
<dbReference type="PANTHER" id="PTHR30546">
    <property type="entry name" value="FLAVODOXIN-RELATED PROTEIN WRBA-RELATED"/>
    <property type="match status" value="1"/>
</dbReference>
<dbReference type="InterPro" id="IPR029039">
    <property type="entry name" value="Flavoprotein-like_sf"/>
</dbReference>
<comment type="caution">
    <text evidence="4">The sequence shown here is derived from an EMBL/GenBank/DDBJ whole genome shotgun (WGS) entry which is preliminary data.</text>
</comment>
<dbReference type="EMBL" id="JAEPRE010000080">
    <property type="protein sequence ID" value="KAG2233396.1"/>
    <property type="molecule type" value="Genomic_DNA"/>
</dbReference>